<proteinExistence type="inferred from homology"/>
<gene>
    <name evidence="6" type="ORF">GCM10011613_34170</name>
</gene>
<keyword evidence="3" id="KW-0063">Aspartyl esterase</keyword>
<evidence type="ECO:0000256" key="2">
    <source>
        <dbReference type="ARBA" id="ARBA00022801"/>
    </source>
</evidence>
<dbReference type="Pfam" id="PF01095">
    <property type="entry name" value="Pectinesterase"/>
    <property type="match status" value="1"/>
</dbReference>
<dbReference type="Gene3D" id="2.160.20.10">
    <property type="entry name" value="Single-stranded right-handed beta-helix, Pectin lyase-like"/>
    <property type="match status" value="1"/>
</dbReference>
<keyword evidence="2" id="KW-0378">Hydrolase</keyword>
<dbReference type="EMBL" id="BMYZ01000004">
    <property type="protein sequence ID" value="GGY86251.1"/>
    <property type="molecule type" value="Genomic_DNA"/>
</dbReference>
<organism evidence="6 7">
    <name type="scientific">Cellvibrio zantedeschiae</name>
    <dbReference type="NCBI Taxonomy" id="1237077"/>
    <lineage>
        <taxon>Bacteria</taxon>
        <taxon>Pseudomonadati</taxon>
        <taxon>Pseudomonadota</taxon>
        <taxon>Gammaproteobacteria</taxon>
        <taxon>Cellvibrionales</taxon>
        <taxon>Cellvibrionaceae</taxon>
        <taxon>Cellvibrio</taxon>
    </lineage>
</organism>
<evidence type="ECO:0000313" key="7">
    <source>
        <dbReference type="Proteomes" id="UP000619761"/>
    </source>
</evidence>
<keyword evidence="7" id="KW-1185">Reference proteome</keyword>
<dbReference type="InterPro" id="IPR000070">
    <property type="entry name" value="Pectinesterase_cat"/>
</dbReference>
<dbReference type="InterPro" id="IPR011050">
    <property type="entry name" value="Pectin_lyase_fold/virulence"/>
</dbReference>
<reference evidence="7" key="1">
    <citation type="journal article" date="2019" name="Int. J. Syst. Evol. Microbiol.">
        <title>The Global Catalogue of Microorganisms (GCM) 10K type strain sequencing project: providing services to taxonomists for standard genome sequencing and annotation.</title>
        <authorList>
            <consortium name="The Broad Institute Genomics Platform"/>
            <consortium name="The Broad Institute Genome Sequencing Center for Infectious Disease"/>
            <person name="Wu L."/>
            <person name="Ma J."/>
        </authorList>
    </citation>
    <scope>NUCLEOTIDE SEQUENCE [LARGE SCALE GENOMIC DNA]</scope>
    <source>
        <strain evidence="7">KCTC 32239</strain>
    </source>
</reference>
<dbReference type="PANTHER" id="PTHR31321:SF57">
    <property type="entry name" value="PECTINESTERASE 53-RELATED"/>
    <property type="match status" value="1"/>
</dbReference>
<dbReference type="Proteomes" id="UP000619761">
    <property type="component" value="Unassembled WGS sequence"/>
</dbReference>
<dbReference type="RefSeq" id="WP_189420837.1">
    <property type="nucleotide sequence ID" value="NZ_BMYZ01000004.1"/>
</dbReference>
<comment type="caution">
    <text evidence="6">The sequence shown here is derived from an EMBL/GenBank/DDBJ whole genome shotgun (WGS) entry which is preliminary data.</text>
</comment>
<dbReference type="InterPro" id="IPR012334">
    <property type="entry name" value="Pectin_lyas_fold"/>
</dbReference>
<keyword evidence="4" id="KW-0732">Signal</keyword>
<evidence type="ECO:0000256" key="3">
    <source>
        <dbReference type="ARBA" id="ARBA00023085"/>
    </source>
</evidence>
<evidence type="ECO:0000259" key="5">
    <source>
        <dbReference type="Pfam" id="PF01095"/>
    </source>
</evidence>
<dbReference type="SUPFAM" id="SSF51126">
    <property type="entry name" value="Pectin lyase-like"/>
    <property type="match status" value="1"/>
</dbReference>
<evidence type="ECO:0000313" key="6">
    <source>
        <dbReference type="EMBL" id="GGY86251.1"/>
    </source>
</evidence>
<feature type="domain" description="Pectinesterase catalytic" evidence="5">
    <location>
        <begin position="44"/>
        <end position="313"/>
    </location>
</feature>
<sequence length="367" mass="40170">MRIIFLLLAILIQVSCSSSNTASQNVNASGSAQVKSSCNNNPHCFEKIQAAIDAAPQISTSPYRIFIADGTYQEKLIINKNNIELVGQSSSKTRIVFNDYAGKEVSPGKNLTTPGSATLTIKATDIRLQNLTIENSFDFLKNDALPSDSPQKVNGSQAVALFIDAPSDRVLVRNVTMLGYQDTLFVNSGRSWFDKVLIAGNVDYIFGNGNALFTQSEIKTLARGKPTSPHGFITAPSTQINSKYGLTFLSCRLTRDNSVPDSAVPLGRPWHPTTQFADGRYADPNAIGKTVFVNTWMDAHITADGWYSMGGSTKEGGRINFLPEDSRFFEHKSTGPGAIINDKHRQLSEQEAKEITRKNILGDWNPK</sequence>
<feature type="signal peptide" evidence="4">
    <location>
        <begin position="1"/>
        <end position="22"/>
    </location>
</feature>
<comment type="similarity">
    <text evidence="1">Belongs to the pectinesterase family.</text>
</comment>
<dbReference type="PANTHER" id="PTHR31321">
    <property type="entry name" value="ACYL-COA THIOESTER HYDROLASE YBHC-RELATED"/>
    <property type="match status" value="1"/>
</dbReference>
<evidence type="ECO:0000256" key="1">
    <source>
        <dbReference type="ARBA" id="ARBA00008891"/>
    </source>
</evidence>
<feature type="chain" id="PRO_5046144951" evidence="4">
    <location>
        <begin position="23"/>
        <end position="367"/>
    </location>
</feature>
<accession>A0ABQ3BAM5</accession>
<evidence type="ECO:0000256" key="4">
    <source>
        <dbReference type="SAM" id="SignalP"/>
    </source>
</evidence>
<name>A0ABQ3BAM5_9GAMM</name>
<protein>
    <submittedName>
        <fullName evidence="6">Pectinesterase</fullName>
    </submittedName>
</protein>